<dbReference type="EMBL" id="JACGWT010000006">
    <property type="protein sequence ID" value="MBA8796101.1"/>
    <property type="molecule type" value="Genomic_DNA"/>
</dbReference>
<dbReference type="RefSeq" id="WP_182561676.1">
    <property type="nucleotide sequence ID" value="NZ_JACGWT010000006.1"/>
</dbReference>
<evidence type="ECO:0000256" key="1">
    <source>
        <dbReference type="ARBA" id="ARBA00004651"/>
    </source>
</evidence>
<feature type="transmembrane region" description="Helical" evidence="7">
    <location>
        <begin position="76"/>
        <end position="95"/>
    </location>
</feature>
<feature type="transmembrane region" description="Helical" evidence="7">
    <location>
        <begin position="101"/>
        <end position="123"/>
    </location>
</feature>
<dbReference type="SUPFAM" id="SSF50182">
    <property type="entry name" value="Sm-like ribonucleoproteins"/>
    <property type="match status" value="1"/>
</dbReference>
<dbReference type="InterPro" id="IPR011014">
    <property type="entry name" value="MscS_channel_TM-2"/>
</dbReference>
<dbReference type="SUPFAM" id="SSF82861">
    <property type="entry name" value="Mechanosensitive channel protein MscS (YggB), transmembrane region"/>
    <property type="match status" value="1"/>
</dbReference>
<proteinExistence type="inferred from homology"/>
<dbReference type="InterPro" id="IPR023408">
    <property type="entry name" value="MscS_beta-dom_sf"/>
</dbReference>
<keyword evidence="5 7" id="KW-1133">Transmembrane helix</keyword>
<feature type="transmembrane region" description="Helical" evidence="7">
    <location>
        <begin position="12"/>
        <end position="33"/>
    </location>
</feature>
<accession>A0A7W3IVN1</accession>
<keyword evidence="3" id="KW-1003">Cell membrane</keyword>
<dbReference type="Pfam" id="PF00924">
    <property type="entry name" value="MS_channel_2nd"/>
    <property type="match status" value="1"/>
</dbReference>
<keyword evidence="4 7" id="KW-0812">Transmembrane</keyword>
<dbReference type="PANTHER" id="PTHR30460:SF0">
    <property type="entry name" value="MODERATE CONDUCTANCE MECHANOSENSITIVE CHANNEL YBIO"/>
    <property type="match status" value="1"/>
</dbReference>
<dbReference type="Gene3D" id="2.30.30.60">
    <property type="match status" value="1"/>
</dbReference>
<keyword evidence="10" id="KW-1185">Reference proteome</keyword>
<evidence type="ECO:0000256" key="3">
    <source>
        <dbReference type="ARBA" id="ARBA00022475"/>
    </source>
</evidence>
<feature type="domain" description="Mechanosensitive ion channel MscS" evidence="8">
    <location>
        <begin position="125"/>
        <end position="193"/>
    </location>
</feature>
<dbReference type="Gene3D" id="1.10.287.1260">
    <property type="match status" value="1"/>
</dbReference>
<dbReference type="Proteomes" id="UP000523079">
    <property type="component" value="Unassembled WGS sequence"/>
</dbReference>
<gene>
    <name evidence="9" type="ORF">FHX74_003742</name>
</gene>
<evidence type="ECO:0000256" key="2">
    <source>
        <dbReference type="ARBA" id="ARBA00008017"/>
    </source>
</evidence>
<evidence type="ECO:0000256" key="4">
    <source>
        <dbReference type="ARBA" id="ARBA00022692"/>
    </source>
</evidence>
<comment type="subcellular location">
    <subcellularLocation>
        <location evidence="1">Cell membrane</location>
        <topology evidence="1">Multi-pass membrane protein</topology>
    </subcellularLocation>
</comment>
<evidence type="ECO:0000313" key="9">
    <source>
        <dbReference type="EMBL" id="MBA8796101.1"/>
    </source>
</evidence>
<protein>
    <submittedName>
        <fullName evidence="9">Small conductance mechanosensitive channel</fullName>
    </submittedName>
</protein>
<name>A0A7W3IVN1_9ACTN</name>
<evidence type="ECO:0000256" key="5">
    <source>
        <dbReference type="ARBA" id="ARBA00022989"/>
    </source>
</evidence>
<reference evidence="9 10" key="1">
    <citation type="submission" date="2020-07" db="EMBL/GenBank/DDBJ databases">
        <title>Sequencing the genomes of 1000 actinobacteria strains.</title>
        <authorList>
            <person name="Klenk H.-P."/>
        </authorList>
    </citation>
    <scope>NUCLEOTIDE SEQUENCE [LARGE SCALE GENOMIC DNA]</scope>
    <source>
        <strain evidence="9 10">DSM 100723</strain>
    </source>
</reference>
<comment type="similarity">
    <text evidence="2">Belongs to the MscS (TC 1.A.23) family.</text>
</comment>
<comment type="caution">
    <text evidence="9">The sequence shown here is derived from an EMBL/GenBank/DDBJ whole genome shotgun (WGS) entry which is preliminary data.</text>
</comment>
<evidence type="ECO:0000259" key="8">
    <source>
        <dbReference type="Pfam" id="PF00924"/>
    </source>
</evidence>
<dbReference type="GO" id="GO:0005886">
    <property type="term" value="C:plasma membrane"/>
    <property type="evidence" value="ECO:0007669"/>
    <property type="project" value="UniProtKB-SubCell"/>
</dbReference>
<dbReference type="GO" id="GO:0008381">
    <property type="term" value="F:mechanosensitive monoatomic ion channel activity"/>
    <property type="evidence" value="ECO:0007669"/>
    <property type="project" value="InterPro"/>
</dbReference>
<evidence type="ECO:0000313" key="10">
    <source>
        <dbReference type="Proteomes" id="UP000523079"/>
    </source>
</evidence>
<keyword evidence="6 7" id="KW-0472">Membrane</keyword>
<evidence type="ECO:0000256" key="6">
    <source>
        <dbReference type="ARBA" id="ARBA00023136"/>
    </source>
</evidence>
<dbReference type="InterPro" id="IPR010920">
    <property type="entry name" value="LSM_dom_sf"/>
</dbReference>
<dbReference type="AlphaFoldDB" id="A0A7W3IVN1"/>
<organism evidence="9 10">
    <name type="scientific">Microlunatus kandeliicorticis</name>
    <dbReference type="NCBI Taxonomy" id="1759536"/>
    <lineage>
        <taxon>Bacteria</taxon>
        <taxon>Bacillati</taxon>
        <taxon>Actinomycetota</taxon>
        <taxon>Actinomycetes</taxon>
        <taxon>Propionibacteriales</taxon>
        <taxon>Propionibacteriaceae</taxon>
        <taxon>Microlunatus</taxon>
    </lineage>
</organism>
<dbReference type="FunFam" id="2.30.30.60:FF:000001">
    <property type="entry name" value="MscS Mechanosensitive ion channel"/>
    <property type="match status" value="1"/>
</dbReference>
<sequence length="222" mass="24060">MPDWLKQVPDTWLFVPIKIVVLLAAGGILRWVLHRVIDRAMRQALASQPRHRLRAAQALAAAASLGHERRSQRIRALGSLAKSLVTVVLLLIVVLEVLDLLSFPVTTIVASTTVIGLTVGFGAQNIVKDLISGVLLLVDDQLGVGDYVEMAESSGGASGIVEAVGFRVTQLRDDDGTVWYVRNGEVLRVGNYSQGGAGRPPVKRDLKPIAVRPPGRRLLRTR</sequence>
<evidence type="ECO:0000256" key="7">
    <source>
        <dbReference type="SAM" id="Phobius"/>
    </source>
</evidence>
<dbReference type="InterPro" id="IPR006685">
    <property type="entry name" value="MscS_channel_2nd"/>
</dbReference>
<dbReference type="InterPro" id="IPR045276">
    <property type="entry name" value="YbiO_bact"/>
</dbReference>
<dbReference type="PANTHER" id="PTHR30460">
    <property type="entry name" value="MODERATE CONDUCTANCE MECHANOSENSITIVE CHANNEL YBIO"/>
    <property type="match status" value="1"/>
</dbReference>